<dbReference type="PANTHER" id="PTHR30146">
    <property type="entry name" value="LACI-RELATED TRANSCRIPTIONAL REPRESSOR"/>
    <property type="match status" value="1"/>
</dbReference>
<gene>
    <name evidence="5" type="ORF">D1831_09375</name>
</gene>
<comment type="caution">
    <text evidence="5">The sequence shown here is derived from an EMBL/GenBank/DDBJ whole genome shotgun (WGS) entry which is preliminary data.</text>
</comment>
<sequence>MANIQDVAKLAGHSVSTVSRTLNNSGYIAAKTRQEVMTAIRALDYHRNGIARALSLGKTNQIGIVVPYINHPYFQKLTDAITEMAFYQDYQVTLLATNYVPEQELHYLDLLKHHLLDGLIFTSRSLPFEEIARFKDYGPIVCCEDTFDFPITSVFTNRSESFLDVFRRLKRLNLTHIGVTVSRNERVSQSAQAMIKAYAMVFGQALEDKMIFRESKNTFDGLTAARTFVKNEPQLQAIFANGDEIAAGALRQLQQLGSSALVIGQENLPVSFLMDYSTIDHGLIEMGQTAFGLLFKNHLVKQQVASKLIMRGTLQLLESQRINQNRVLCSD</sequence>
<dbReference type="CDD" id="cd01392">
    <property type="entry name" value="HTH_LacI"/>
    <property type="match status" value="1"/>
</dbReference>
<dbReference type="GO" id="GO:0000976">
    <property type="term" value="F:transcription cis-regulatory region binding"/>
    <property type="evidence" value="ECO:0007669"/>
    <property type="project" value="TreeGrafter"/>
</dbReference>
<evidence type="ECO:0000313" key="6">
    <source>
        <dbReference type="Proteomes" id="UP000283633"/>
    </source>
</evidence>
<evidence type="ECO:0000256" key="3">
    <source>
        <dbReference type="ARBA" id="ARBA00023163"/>
    </source>
</evidence>
<dbReference type="Pfam" id="PF00356">
    <property type="entry name" value="LacI"/>
    <property type="match status" value="1"/>
</dbReference>
<dbReference type="InterPro" id="IPR028082">
    <property type="entry name" value="Peripla_BP_I"/>
</dbReference>
<protein>
    <submittedName>
        <fullName evidence="5">LacI family DNA-binding transcriptional regulator</fullName>
    </submittedName>
</protein>
<dbReference type="PANTHER" id="PTHR30146:SF105">
    <property type="entry name" value="CATABOLITE CONTROL PROTEIN B"/>
    <property type="match status" value="1"/>
</dbReference>
<keyword evidence="3" id="KW-0804">Transcription</keyword>
<accession>A0A426D683</accession>
<evidence type="ECO:0000256" key="2">
    <source>
        <dbReference type="ARBA" id="ARBA00023125"/>
    </source>
</evidence>
<keyword evidence="6" id="KW-1185">Reference proteome</keyword>
<feature type="domain" description="HTH lacI-type" evidence="4">
    <location>
        <begin position="2"/>
        <end position="56"/>
    </location>
</feature>
<dbReference type="InterPro" id="IPR010982">
    <property type="entry name" value="Lambda_DNA-bd_dom_sf"/>
</dbReference>
<dbReference type="InterPro" id="IPR000843">
    <property type="entry name" value="HTH_LacI"/>
</dbReference>
<dbReference type="PROSITE" id="PS50932">
    <property type="entry name" value="HTH_LACI_2"/>
    <property type="match status" value="1"/>
</dbReference>
<dbReference type="Proteomes" id="UP000283633">
    <property type="component" value="Unassembled WGS sequence"/>
</dbReference>
<dbReference type="EMBL" id="QWZQ01000030">
    <property type="protein sequence ID" value="RRK10088.1"/>
    <property type="molecule type" value="Genomic_DNA"/>
</dbReference>
<keyword evidence="1" id="KW-0805">Transcription regulation</keyword>
<evidence type="ECO:0000259" key="4">
    <source>
        <dbReference type="PROSITE" id="PS50932"/>
    </source>
</evidence>
<dbReference type="Gene3D" id="1.10.260.40">
    <property type="entry name" value="lambda repressor-like DNA-binding domains"/>
    <property type="match status" value="1"/>
</dbReference>
<dbReference type="GO" id="GO:0003700">
    <property type="term" value="F:DNA-binding transcription factor activity"/>
    <property type="evidence" value="ECO:0007669"/>
    <property type="project" value="TreeGrafter"/>
</dbReference>
<proteinExistence type="predicted"/>
<dbReference type="SMART" id="SM00354">
    <property type="entry name" value="HTH_LACI"/>
    <property type="match status" value="1"/>
</dbReference>
<dbReference type="SUPFAM" id="SSF53822">
    <property type="entry name" value="Periplasmic binding protein-like I"/>
    <property type="match status" value="1"/>
</dbReference>
<dbReference type="Pfam" id="PF00532">
    <property type="entry name" value="Peripla_BP_1"/>
    <property type="match status" value="1"/>
</dbReference>
<evidence type="ECO:0000313" key="5">
    <source>
        <dbReference type="EMBL" id="RRK10088.1"/>
    </source>
</evidence>
<organism evidence="5 6">
    <name type="scientific">Lactiplantibacillus garii</name>
    <dbReference type="NCBI Taxonomy" id="2306423"/>
    <lineage>
        <taxon>Bacteria</taxon>
        <taxon>Bacillati</taxon>
        <taxon>Bacillota</taxon>
        <taxon>Bacilli</taxon>
        <taxon>Lactobacillales</taxon>
        <taxon>Lactobacillaceae</taxon>
        <taxon>Lactiplantibacillus</taxon>
    </lineage>
</organism>
<dbReference type="SUPFAM" id="SSF47413">
    <property type="entry name" value="lambda repressor-like DNA-binding domains"/>
    <property type="match status" value="1"/>
</dbReference>
<dbReference type="InterPro" id="IPR001761">
    <property type="entry name" value="Peripla_BP/Lac1_sug-bd_dom"/>
</dbReference>
<keyword evidence="2 5" id="KW-0238">DNA-binding</keyword>
<dbReference type="OrthoDB" id="9798934at2"/>
<name>A0A426D683_9LACO</name>
<dbReference type="Gene3D" id="3.40.50.2300">
    <property type="match status" value="2"/>
</dbReference>
<reference evidence="5 6" key="1">
    <citation type="submission" date="2018-08" db="EMBL/GenBank/DDBJ databases">
        <title>Genome Lactobacillus garii FI11369.</title>
        <authorList>
            <person name="Diaz M."/>
            <person name="Narbad A."/>
        </authorList>
    </citation>
    <scope>NUCLEOTIDE SEQUENCE [LARGE SCALE GENOMIC DNA]</scope>
    <source>
        <strain evidence="5 6">FI11369</strain>
    </source>
</reference>
<dbReference type="AlphaFoldDB" id="A0A426D683"/>
<dbReference type="RefSeq" id="WP_125072674.1">
    <property type="nucleotide sequence ID" value="NZ_QWZQ01000030.1"/>
</dbReference>
<evidence type="ECO:0000256" key="1">
    <source>
        <dbReference type="ARBA" id="ARBA00023015"/>
    </source>
</evidence>